<dbReference type="Pfam" id="PF13426">
    <property type="entry name" value="PAS_9"/>
    <property type="match status" value="1"/>
</dbReference>
<keyword evidence="6" id="KW-0548">Nucleotidyltransferase</keyword>
<dbReference type="InterPro" id="IPR000014">
    <property type="entry name" value="PAS"/>
</dbReference>
<feature type="domain" description="GGDEF" evidence="5">
    <location>
        <begin position="954"/>
        <end position="1091"/>
    </location>
</feature>
<name>A0ABU5UB74_9CYAN</name>
<feature type="region of interest" description="Disordered" evidence="1">
    <location>
        <begin position="191"/>
        <end position="220"/>
    </location>
</feature>
<dbReference type="Pfam" id="PF00990">
    <property type="entry name" value="GGDEF"/>
    <property type="match status" value="1"/>
</dbReference>
<feature type="domain" description="Phytochrome chromophore attachment site" evidence="2">
    <location>
        <begin position="763"/>
        <end position="899"/>
    </location>
</feature>
<dbReference type="RefSeq" id="WP_323195116.1">
    <property type="nucleotide sequence ID" value="NZ_JAYGHG010000005.1"/>
</dbReference>
<dbReference type="PANTHER" id="PTHR45138:SF9">
    <property type="entry name" value="DIGUANYLATE CYCLASE DGCM-RELATED"/>
    <property type="match status" value="1"/>
</dbReference>
<evidence type="ECO:0000259" key="2">
    <source>
        <dbReference type="PROSITE" id="PS50046"/>
    </source>
</evidence>
<evidence type="ECO:0000256" key="1">
    <source>
        <dbReference type="SAM" id="MobiDB-lite"/>
    </source>
</evidence>
<dbReference type="CDD" id="cd00130">
    <property type="entry name" value="PAS"/>
    <property type="match status" value="1"/>
</dbReference>
<dbReference type="InterPro" id="IPR000700">
    <property type="entry name" value="PAS-assoc_C"/>
</dbReference>
<reference evidence="6 7" key="1">
    <citation type="submission" date="2023-12" db="EMBL/GenBank/DDBJ databases">
        <title>Baltic Sea Cyanobacteria.</title>
        <authorList>
            <person name="Delbaje E."/>
            <person name="Fewer D.P."/>
            <person name="Shishido T.K."/>
        </authorList>
    </citation>
    <scope>NUCLEOTIDE SEQUENCE [LARGE SCALE GENOMIC DNA]</scope>
    <source>
        <strain evidence="6 7">UHCC-0300</strain>
    </source>
</reference>
<dbReference type="PROSITE" id="PS50113">
    <property type="entry name" value="PAC"/>
    <property type="match status" value="1"/>
</dbReference>
<dbReference type="EC" id="2.7.7.65" evidence="6"/>
<dbReference type="CDD" id="cd01949">
    <property type="entry name" value="GGDEF"/>
    <property type="match status" value="1"/>
</dbReference>
<dbReference type="SMART" id="SM00267">
    <property type="entry name" value="GGDEF"/>
    <property type="match status" value="1"/>
</dbReference>
<proteinExistence type="predicted"/>
<dbReference type="Gene3D" id="3.30.450.40">
    <property type="match status" value="2"/>
</dbReference>
<dbReference type="InterPro" id="IPR029787">
    <property type="entry name" value="Nucleotide_cyclase"/>
</dbReference>
<evidence type="ECO:0000259" key="3">
    <source>
        <dbReference type="PROSITE" id="PS50112"/>
    </source>
</evidence>
<dbReference type="InterPro" id="IPR035965">
    <property type="entry name" value="PAS-like_dom_sf"/>
</dbReference>
<dbReference type="Pfam" id="PF13188">
    <property type="entry name" value="PAS_8"/>
    <property type="match status" value="1"/>
</dbReference>
<dbReference type="SMART" id="SM00091">
    <property type="entry name" value="PAS"/>
    <property type="match status" value="3"/>
</dbReference>
<dbReference type="InterPro" id="IPR003018">
    <property type="entry name" value="GAF"/>
</dbReference>
<evidence type="ECO:0000313" key="6">
    <source>
        <dbReference type="EMBL" id="MEA5580775.1"/>
    </source>
</evidence>
<comment type="caution">
    <text evidence="6">The sequence shown here is derived from an EMBL/GenBank/DDBJ whole genome shotgun (WGS) entry which is preliminary data.</text>
</comment>
<dbReference type="InterPro" id="IPR029016">
    <property type="entry name" value="GAF-like_dom_sf"/>
</dbReference>
<keyword evidence="7" id="KW-1185">Reference proteome</keyword>
<dbReference type="SUPFAM" id="SSF55781">
    <property type="entry name" value="GAF domain-like"/>
    <property type="match status" value="2"/>
</dbReference>
<dbReference type="NCBIfam" id="TIGR00254">
    <property type="entry name" value="GGDEF"/>
    <property type="match status" value="1"/>
</dbReference>
<dbReference type="InterPro" id="IPR000160">
    <property type="entry name" value="GGDEF_dom"/>
</dbReference>
<protein>
    <submittedName>
        <fullName evidence="6">Diguanylate cyclase</fullName>
        <ecNumber evidence="6">2.7.7.65</ecNumber>
    </submittedName>
</protein>
<dbReference type="SUPFAM" id="SSF55785">
    <property type="entry name" value="PYP-like sensor domain (PAS domain)"/>
    <property type="match status" value="2"/>
</dbReference>
<feature type="domain" description="PAS" evidence="3">
    <location>
        <begin position="610"/>
        <end position="668"/>
    </location>
</feature>
<dbReference type="PANTHER" id="PTHR45138">
    <property type="entry name" value="REGULATORY COMPONENTS OF SENSORY TRANSDUCTION SYSTEM"/>
    <property type="match status" value="1"/>
</dbReference>
<feature type="domain" description="PAC" evidence="4">
    <location>
        <begin position="690"/>
        <end position="743"/>
    </location>
</feature>
<dbReference type="PROSITE" id="PS50112">
    <property type="entry name" value="PAS"/>
    <property type="match status" value="1"/>
</dbReference>
<dbReference type="InterPro" id="IPR043128">
    <property type="entry name" value="Rev_trsase/Diguanyl_cyclase"/>
</dbReference>
<dbReference type="Gene3D" id="3.30.70.270">
    <property type="match status" value="1"/>
</dbReference>
<dbReference type="NCBIfam" id="TIGR00229">
    <property type="entry name" value="sensory_box"/>
    <property type="match status" value="1"/>
</dbReference>
<dbReference type="InterPro" id="IPR050469">
    <property type="entry name" value="Diguanylate_Cyclase"/>
</dbReference>
<dbReference type="Pfam" id="PF01590">
    <property type="entry name" value="GAF"/>
    <property type="match status" value="2"/>
</dbReference>
<dbReference type="Proteomes" id="UP001302120">
    <property type="component" value="Unassembled WGS sequence"/>
</dbReference>
<dbReference type="PROSITE" id="PS50046">
    <property type="entry name" value="PHYTOCHROME_2"/>
    <property type="match status" value="2"/>
</dbReference>
<accession>A0ABU5UB74</accession>
<dbReference type="EMBL" id="JAYGHG010000005">
    <property type="protein sequence ID" value="MEA5580775.1"/>
    <property type="molecule type" value="Genomic_DNA"/>
</dbReference>
<feature type="compositionally biased region" description="Polar residues" evidence="1">
    <location>
        <begin position="201"/>
        <end position="220"/>
    </location>
</feature>
<evidence type="ECO:0000259" key="5">
    <source>
        <dbReference type="PROSITE" id="PS50887"/>
    </source>
</evidence>
<dbReference type="Gene3D" id="3.30.450.20">
    <property type="entry name" value="PAS domain"/>
    <property type="match status" value="2"/>
</dbReference>
<dbReference type="SUPFAM" id="SSF55073">
    <property type="entry name" value="Nucleotide cyclase"/>
    <property type="match status" value="1"/>
</dbReference>
<organism evidence="6 7">
    <name type="scientific">Nodularia harveyana UHCC-0300</name>
    <dbReference type="NCBI Taxonomy" id="2974287"/>
    <lineage>
        <taxon>Bacteria</taxon>
        <taxon>Bacillati</taxon>
        <taxon>Cyanobacteriota</taxon>
        <taxon>Cyanophyceae</taxon>
        <taxon>Nostocales</taxon>
        <taxon>Nodulariaceae</taxon>
        <taxon>Nodularia</taxon>
    </lineage>
</organism>
<dbReference type="GO" id="GO:0052621">
    <property type="term" value="F:diguanylate cyclase activity"/>
    <property type="evidence" value="ECO:0007669"/>
    <property type="project" value="UniProtKB-EC"/>
</dbReference>
<keyword evidence="6" id="KW-0808">Transferase</keyword>
<evidence type="ECO:0000313" key="7">
    <source>
        <dbReference type="Proteomes" id="UP001302120"/>
    </source>
</evidence>
<dbReference type="InterPro" id="IPR016132">
    <property type="entry name" value="Phyto_chromo_attachment"/>
</dbReference>
<dbReference type="SMART" id="SM00065">
    <property type="entry name" value="GAF"/>
    <property type="match status" value="2"/>
</dbReference>
<dbReference type="PROSITE" id="PS50887">
    <property type="entry name" value="GGDEF"/>
    <property type="match status" value="1"/>
</dbReference>
<gene>
    <name evidence="6" type="ORF">VB620_05405</name>
</gene>
<feature type="domain" description="Phytochrome chromophore attachment site" evidence="2">
    <location>
        <begin position="35"/>
        <end position="182"/>
    </location>
</feature>
<evidence type="ECO:0000259" key="4">
    <source>
        <dbReference type="PROSITE" id="PS50113"/>
    </source>
</evidence>
<sequence length="1093" mass="123525">MPAIMFNRLPGGQVNFQSIMSQLRMLAVGIYPSSQLSEMLNMIVAEVRNTLASDRAVIYRILADGDGIVEAESVGPQWIPIKGQLIYNYCCQNKWIKEYQEGKFSTVENILTHPLDPCCQELFNQLQIQANLVVPILVNRRQIASNCSSSTDIWGLLIAHQCSSPRQWSSLEIEFLQLLATQLGTAIQPVKQDQKNAARRSPQQQKLKNFSSSPTDQQNEKVSANIISATDLRAFDRLQTPIWIYDLENYQMWWVNKASLYLWNATSKEELLNRNFSDISEATQIRLKSYLDKFQQGKTVSENWTFYPQGQPVTVSCLLSGVEIEPGCIMMLVEATQLSHDIAPEILRGMEALYHTSLMISVYTMDGVPLMQNPAALDCYGDTQNPSLANENIWLRRFVDRSVGKQAIAAINLGEIFHVETQVFTTKGIRWHNIDIRSTLDPVTGNSLMLVNEKDITKQLVAMAEQQVAEQELRWQEAFLRSMTDSSLLAFLVVDNRTDEILYFNHRFCEIWGLEHLESDMRLGAIKSNDIISYCVNLIADVPAFAKICNPLKSVDNRSIIEDKIAFVDGRTIRRFSSQIRDNQDRYLGRLYIFEDISDRIQAEIAIRDSEERYRSVIAAMAEGIILQKADGRITACNESSEEILGLTADQMIGRTCVDPIWKSIHEDGTDFPGETHPISVTLRTGEPQYNVIMGIYKPDGKLTWISVNSQPLFRRDESTPYAALASFTDITIRKEAQKALQQQVKQEQMIYAIAEKIRHSLDLSEILNTTVAEVRDFLHTDRVIIYRFNPNWSGLVVSESVAPEYKAMLDMEITDTYFVETAAEPYQQGKIKVASDIYTMAFSDCHLQLLEKCQVRSKLVVPIIQDKNLWGLLIAHHCRGPRQWQTCESSLLEKLALQVGIAIQQSELHQQLQTANQHLANLAMVDQLTQLANRRSFDEKLNSLWQQLLRKPGLITLLLCDIDHFKEYNDTYGHAVGDDCLRLVGQAFKKSVKRSTDLAARYGGEEFVVILANTDTNGGVTVAQKIHKAIQQIKIPHSASSVSPYITLSIGIATITPTPGMVPLDLISAADAALYQAKSQGRNRYVVLETET</sequence>